<evidence type="ECO:0000259" key="1">
    <source>
        <dbReference type="Pfam" id="PF08241"/>
    </source>
</evidence>
<dbReference type="InterPro" id="IPR013216">
    <property type="entry name" value="Methyltransf_11"/>
</dbReference>
<dbReference type="InterPro" id="IPR029063">
    <property type="entry name" value="SAM-dependent_MTases_sf"/>
</dbReference>
<reference evidence="2 3" key="1">
    <citation type="submission" date="2023-03" db="EMBL/GenBank/DDBJ databases">
        <title>Bacillus Genome Sequencing.</title>
        <authorList>
            <person name="Dunlap C."/>
        </authorList>
    </citation>
    <scope>NUCLEOTIDE SEQUENCE [LARGE SCALE GENOMIC DNA]</scope>
    <source>
        <strain evidence="2 3">B-59205</strain>
    </source>
</reference>
<comment type="caution">
    <text evidence="2">The sequence shown here is derived from an EMBL/GenBank/DDBJ whole genome shotgun (WGS) entry which is preliminary data.</text>
</comment>
<keyword evidence="3" id="KW-1185">Reference proteome</keyword>
<name>A0AAW9NSM6_9BACL</name>
<proteinExistence type="predicted"/>
<keyword evidence="2" id="KW-0808">Transferase</keyword>
<dbReference type="AlphaFoldDB" id="A0AAW9NSM6"/>
<feature type="domain" description="Methyltransferase type 11" evidence="1">
    <location>
        <begin position="56"/>
        <end position="142"/>
    </location>
</feature>
<dbReference type="GO" id="GO:0032259">
    <property type="term" value="P:methylation"/>
    <property type="evidence" value="ECO:0007669"/>
    <property type="project" value="UniProtKB-KW"/>
</dbReference>
<evidence type="ECO:0000313" key="3">
    <source>
        <dbReference type="Proteomes" id="UP001344888"/>
    </source>
</evidence>
<dbReference type="Proteomes" id="UP001344888">
    <property type="component" value="Unassembled WGS sequence"/>
</dbReference>
<dbReference type="Pfam" id="PF08241">
    <property type="entry name" value="Methyltransf_11"/>
    <property type="match status" value="1"/>
</dbReference>
<sequence length="259" mass="29103">MSKLDYEKMPGHWLLSSLGKTVLRPGGLQLTQSMLQHLQITAEDYVVEFAPRLGVTAKLTLQSNPNYIAIEQNEQAASKVRSYLQKANQQCLIGTAERTGLPDASATIVYGEAMLTMQSAKQKDQIISEAKRILKKGGKYAIHEMSLTPAVEMDGMRENIRKDLVEAIRVNATPLLEEEWKAALKSHGFEIDYVKKVPMHLLHPKRLIEDEGLLGVAKIAKNILTKPAARKHVLKIRHTFMKYEKYLQGICIVATLKED</sequence>
<gene>
    <name evidence="2" type="ORF">P9B03_11060</name>
</gene>
<dbReference type="GO" id="GO:0008757">
    <property type="term" value="F:S-adenosylmethionine-dependent methyltransferase activity"/>
    <property type="evidence" value="ECO:0007669"/>
    <property type="project" value="InterPro"/>
</dbReference>
<dbReference type="EMBL" id="JARSFG010000015">
    <property type="protein sequence ID" value="MEC1179023.1"/>
    <property type="molecule type" value="Genomic_DNA"/>
</dbReference>
<protein>
    <submittedName>
        <fullName evidence="2">Methyltransferase domain-containing protein</fullName>
    </submittedName>
</protein>
<dbReference type="RefSeq" id="WP_326123515.1">
    <property type="nucleotide sequence ID" value="NZ_JARSFG010000015.1"/>
</dbReference>
<evidence type="ECO:0000313" key="2">
    <source>
        <dbReference type="EMBL" id="MEC1179023.1"/>
    </source>
</evidence>
<accession>A0AAW9NSM6</accession>
<keyword evidence="2" id="KW-0489">Methyltransferase</keyword>
<organism evidence="2 3">
    <name type="scientific">Metasolibacillus meyeri</name>
    <dbReference type="NCBI Taxonomy" id="1071052"/>
    <lineage>
        <taxon>Bacteria</taxon>
        <taxon>Bacillati</taxon>
        <taxon>Bacillota</taxon>
        <taxon>Bacilli</taxon>
        <taxon>Bacillales</taxon>
        <taxon>Caryophanaceae</taxon>
        <taxon>Metasolibacillus</taxon>
    </lineage>
</organism>
<dbReference type="SUPFAM" id="SSF53335">
    <property type="entry name" value="S-adenosyl-L-methionine-dependent methyltransferases"/>
    <property type="match status" value="1"/>
</dbReference>
<dbReference type="Gene3D" id="3.40.50.150">
    <property type="entry name" value="Vaccinia Virus protein VP39"/>
    <property type="match status" value="1"/>
</dbReference>